<dbReference type="STRING" id="84698.SAMN04488528_106113"/>
<evidence type="ECO:0000256" key="6">
    <source>
        <dbReference type="ARBA" id="ARBA00067035"/>
    </source>
</evidence>
<comment type="catalytic activity">
    <reaction evidence="5">
        <text>a short-chain (3S)-3-hydroxyacyl-CoA = a short-chain (2E)-enoyl-CoA + H2O</text>
        <dbReference type="Rhea" id="RHEA:52664"/>
        <dbReference type="ChEBI" id="CHEBI:15377"/>
        <dbReference type="ChEBI" id="CHEBI:87488"/>
        <dbReference type="ChEBI" id="CHEBI:136760"/>
        <dbReference type="EC" id="4.2.1.150"/>
    </reaction>
</comment>
<dbReference type="PANTHER" id="PTHR11941:SF54">
    <property type="entry name" value="ENOYL-COA HYDRATASE, MITOCHONDRIAL"/>
    <property type="match status" value="1"/>
</dbReference>
<sequence length="260" mass="28400">MEFKNVLFEKEGKIAIVTINRPKALNALNTETLKELNCVLDVLEQDDDIYAVILTGAGGKAFIAGADITEMKDFNTIEGRKFSVLGNKVFRRFETLEKPVIAAIPGFALGGGCELSMACDIRIASEKAKFGQPEVGLGITPGFGGTQRLARLVGDGRAKEIIYTSRIVKADEAYSIGLVNKVVAPENLMDEAKKMANLIASQAPIAIKFSKIAITRGKQCDIDTALMYEAEVFGECFSTEDQKEGMNAFVEKRDKNFKNK</sequence>
<evidence type="ECO:0000313" key="8">
    <source>
        <dbReference type="Proteomes" id="UP000198619"/>
    </source>
</evidence>
<protein>
    <recommendedName>
        <fullName evidence="6">short-chain-enoyl-CoA hydratase</fullName>
        <ecNumber evidence="6">4.2.1.150</ecNumber>
    </recommendedName>
</protein>
<dbReference type="InterPro" id="IPR029045">
    <property type="entry name" value="ClpP/crotonase-like_dom_sf"/>
</dbReference>
<dbReference type="OrthoDB" id="9775794at2"/>
<evidence type="ECO:0000256" key="2">
    <source>
        <dbReference type="ARBA" id="ARBA00005254"/>
    </source>
</evidence>
<accession>A0A1I1B3I7</accession>
<dbReference type="CDD" id="cd06558">
    <property type="entry name" value="crotonase-like"/>
    <property type="match status" value="1"/>
</dbReference>
<reference evidence="7 8" key="1">
    <citation type="submission" date="2016-10" db="EMBL/GenBank/DDBJ databases">
        <authorList>
            <person name="de Groot N.N."/>
        </authorList>
    </citation>
    <scope>NUCLEOTIDE SEQUENCE [LARGE SCALE GENOMIC DNA]</scope>
    <source>
        <strain evidence="7 8">DSM 12271</strain>
    </source>
</reference>
<proteinExistence type="inferred from homology"/>
<keyword evidence="8" id="KW-1185">Reference proteome</keyword>
<evidence type="ECO:0000256" key="5">
    <source>
        <dbReference type="ARBA" id="ARBA00050624"/>
    </source>
</evidence>
<dbReference type="EMBL" id="FOKI01000061">
    <property type="protein sequence ID" value="SFB44811.1"/>
    <property type="molecule type" value="Genomic_DNA"/>
</dbReference>
<dbReference type="RefSeq" id="WP_090043177.1">
    <property type="nucleotide sequence ID" value="NZ_FOKI01000061.1"/>
</dbReference>
<evidence type="ECO:0000313" key="7">
    <source>
        <dbReference type="EMBL" id="SFB44811.1"/>
    </source>
</evidence>
<dbReference type="Pfam" id="PF00378">
    <property type="entry name" value="ECH_1"/>
    <property type="match status" value="1"/>
</dbReference>
<dbReference type="FunFam" id="3.90.226.10:FF:000009">
    <property type="entry name" value="Carnitinyl-CoA dehydratase"/>
    <property type="match status" value="1"/>
</dbReference>
<evidence type="ECO:0000256" key="1">
    <source>
        <dbReference type="ARBA" id="ARBA00005086"/>
    </source>
</evidence>
<dbReference type="FunFam" id="1.10.12.10:FF:000001">
    <property type="entry name" value="Probable enoyl-CoA hydratase, mitochondrial"/>
    <property type="match status" value="1"/>
</dbReference>
<evidence type="ECO:0000256" key="4">
    <source>
        <dbReference type="ARBA" id="ARBA00023239"/>
    </source>
</evidence>
<comment type="similarity">
    <text evidence="2">Belongs to the enoyl-CoA hydratase/isomerase family.</text>
</comment>
<dbReference type="PANTHER" id="PTHR11941">
    <property type="entry name" value="ENOYL-COA HYDRATASE-RELATED"/>
    <property type="match status" value="1"/>
</dbReference>
<organism evidence="7 8">
    <name type="scientific">Clostridium frigidicarnis</name>
    <dbReference type="NCBI Taxonomy" id="84698"/>
    <lineage>
        <taxon>Bacteria</taxon>
        <taxon>Bacillati</taxon>
        <taxon>Bacillota</taxon>
        <taxon>Clostridia</taxon>
        <taxon>Eubacteriales</taxon>
        <taxon>Clostridiaceae</taxon>
        <taxon>Clostridium</taxon>
    </lineage>
</organism>
<dbReference type="GO" id="GO:0018812">
    <property type="term" value="F:3-hydroxyacyl-CoA dehydratase activity"/>
    <property type="evidence" value="ECO:0007669"/>
    <property type="project" value="UniProtKB-EC"/>
</dbReference>
<dbReference type="InterPro" id="IPR001753">
    <property type="entry name" value="Enoyl-CoA_hydra/iso"/>
</dbReference>
<dbReference type="InterPro" id="IPR014748">
    <property type="entry name" value="Enoyl-CoA_hydra_C"/>
</dbReference>
<dbReference type="Gene3D" id="3.90.226.10">
    <property type="entry name" value="2-enoyl-CoA Hydratase, Chain A, domain 1"/>
    <property type="match status" value="1"/>
</dbReference>
<dbReference type="Gene3D" id="1.10.12.10">
    <property type="entry name" value="Lyase 2-enoyl-coa Hydratase, Chain A, domain 2"/>
    <property type="match status" value="1"/>
</dbReference>
<comment type="pathway">
    <text evidence="1">Lipid metabolism; butanoate metabolism.</text>
</comment>
<name>A0A1I1B3I7_9CLOT</name>
<dbReference type="Proteomes" id="UP000198619">
    <property type="component" value="Unassembled WGS sequence"/>
</dbReference>
<dbReference type="NCBIfam" id="NF004475">
    <property type="entry name" value="PRK05809.1"/>
    <property type="match status" value="1"/>
</dbReference>
<keyword evidence="4" id="KW-0456">Lyase</keyword>
<gene>
    <name evidence="7" type="ORF">SAMN04488528_106113</name>
</gene>
<dbReference type="EC" id="4.2.1.150" evidence="6"/>
<evidence type="ECO:0000256" key="3">
    <source>
        <dbReference type="ARBA" id="ARBA00011881"/>
    </source>
</evidence>
<comment type="subunit">
    <text evidence="3">Homotetramer.</text>
</comment>
<dbReference type="AlphaFoldDB" id="A0A1I1B3I7"/>
<dbReference type="GO" id="GO:0006635">
    <property type="term" value="P:fatty acid beta-oxidation"/>
    <property type="evidence" value="ECO:0007669"/>
    <property type="project" value="TreeGrafter"/>
</dbReference>
<dbReference type="SUPFAM" id="SSF52096">
    <property type="entry name" value="ClpP/crotonase"/>
    <property type="match status" value="1"/>
</dbReference>